<keyword evidence="3" id="KW-1185">Reference proteome</keyword>
<feature type="signal peptide" evidence="1">
    <location>
        <begin position="1"/>
        <end position="20"/>
    </location>
</feature>
<keyword evidence="1" id="KW-0732">Signal</keyword>
<dbReference type="AlphaFoldDB" id="A0A5B0MTB5"/>
<dbReference type="EMBL" id="VSWC01000132">
    <property type="protein sequence ID" value="KAA1079832.1"/>
    <property type="molecule type" value="Genomic_DNA"/>
</dbReference>
<evidence type="ECO:0000256" key="1">
    <source>
        <dbReference type="SAM" id="SignalP"/>
    </source>
</evidence>
<name>A0A5B0MTB5_PUCGR</name>
<evidence type="ECO:0000313" key="3">
    <source>
        <dbReference type="Proteomes" id="UP000324748"/>
    </source>
</evidence>
<sequence>MLLVKLLVSFQLLYYHSILAIPCFMSTCLDRKPSVDQLITILTQNVSGSKTGIASSSGLYSFKEDCTSLLKVFSNSQAKVLLGIMKRQEEIRRNYLTEESLEDLHNGINSLLAMLDESKKEKFWYFVEKNRKTLYLFPPAPVVSAQSESWLSLKNLEDIIPNMSNLLKKDLDYLKDFKAFLDTLEDSKASMLLRMQRNLAETGTNHTQKSMRRAFIERNAFLATLNNSQKKGFWKFNEKYFQDIKLDHHCRLIETEELTRVLRALSHRIPVDQFISLTKDTNHIRDKMPKFTSISMKGCHENFIEVLSGLNKSRQERLFEVFGLEKGIKESIAIGHHNSQALTQKRNRHLSRYLYDLINQIPT</sequence>
<dbReference type="Proteomes" id="UP000324748">
    <property type="component" value="Unassembled WGS sequence"/>
</dbReference>
<gene>
    <name evidence="2" type="ORF">PGT21_025488</name>
</gene>
<comment type="caution">
    <text evidence="2">The sequence shown here is derived from an EMBL/GenBank/DDBJ whole genome shotgun (WGS) entry which is preliminary data.</text>
</comment>
<organism evidence="2 3">
    <name type="scientific">Puccinia graminis f. sp. tritici</name>
    <dbReference type="NCBI Taxonomy" id="56615"/>
    <lineage>
        <taxon>Eukaryota</taxon>
        <taxon>Fungi</taxon>
        <taxon>Dikarya</taxon>
        <taxon>Basidiomycota</taxon>
        <taxon>Pucciniomycotina</taxon>
        <taxon>Pucciniomycetes</taxon>
        <taxon>Pucciniales</taxon>
        <taxon>Pucciniaceae</taxon>
        <taxon>Puccinia</taxon>
    </lineage>
</organism>
<accession>A0A5B0MTB5</accession>
<feature type="chain" id="PRO_5023048041" evidence="1">
    <location>
        <begin position="21"/>
        <end position="363"/>
    </location>
</feature>
<reference evidence="2 3" key="1">
    <citation type="submission" date="2019-05" db="EMBL/GenBank/DDBJ databases">
        <title>Emergence of the Ug99 lineage of the wheat stem rust pathogen through somatic hybridization.</title>
        <authorList>
            <person name="Li F."/>
            <person name="Upadhyaya N.M."/>
            <person name="Sperschneider J."/>
            <person name="Matny O."/>
            <person name="Nguyen-Phuc H."/>
            <person name="Mago R."/>
            <person name="Raley C."/>
            <person name="Miller M.E."/>
            <person name="Silverstein K.A.T."/>
            <person name="Henningsen E."/>
            <person name="Hirsch C.D."/>
            <person name="Visser B."/>
            <person name="Pretorius Z.A."/>
            <person name="Steffenson B.J."/>
            <person name="Schwessinger B."/>
            <person name="Dodds P.N."/>
            <person name="Figueroa M."/>
        </authorList>
    </citation>
    <scope>NUCLEOTIDE SEQUENCE [LARGE SCALE GENOMIC DNA]</scope>
    <source>
        <strain evidence="2">21-0</strain>
    </source>
</reference>
<evidence type="ECO:0000313" key="2">
    <source>
        <dbReference type="EMBL" id="KAA1079832.1"/>
    </source>
</evidence>
<protein>
    <submittedName>
        <fullName evidence="2">Uncharacterized protein</fullName>
    </submittedName>
</protein>
<proteinExistence type="predicted"/>